<keyword evidence="2" id="KW-0812">Transmembrane</keyword>
<organism evidence="3">
    <name type="scientific">marine sediment metagenome</name>
    <dbReference type="NCBI Taxonomy" id="412755"/>
    <lineage>
        <taxon>unclassified sequences</taxon>
        <taxon>metagenomes</taxon>
        <taxon>ecological metagenomes</taxon>
    </lineage>
</organism>
<proteinExistence type="predicted"/>
<evidence type="ECO:0000256" key="2">
    <source>
        <dbReference type="SAM" id="Phobius"/>
    </source>
</evidence>
<feature type="region of interest" description="Disordered" evidence="1">
    <location>
        <begin position="57"/>
        <end position="76"/>
    </location>
</feature>
<gene>
    <name evidence="3" type="ORF">LCGC14_2633790</name>
</gene>
<sequence>MSEPVYGIGEGLWMMMLSAVVGANVGFAIEGGTRNPLVFSFMAALAPFLLSRNSHPRCEKEDGSMKDSAPPSPQGEAEARLHELAYIIEQGGRHPEDFDWETLAADIRIVAKALAPASPAPHDTLRLLAEATWWYYGEGENEWLVCTRCLRRVEHREGVTPSINDHEPDCPVRAALAAQPTTTEIPAELGVGSSGGDEVLREAAHALALLPRHLPWSDTCSKCGGITFISPDVLRSIHAEALGVVETTLASCTGGAAKCPGGPWVNGGDDEHGLFADPPGGESQ</sequence>
<name>A0A0F9CAG2_9ZZZZ</name>
<keyword evidence="2" id="KW-0472">Membrane</keyword>
<evidence type="ECO:0000313" key="3">
    <source>
        <dbReference type="EMBL" id="KKK99334.1"/>
    </source>
</evidence>
<comment type="caution">
    <text evidence="3">The sequence shown here is derived from an EMBL/GenBank/DDBJ whole genome shotgun (WGS) entry which is preliminary data.</text>
</comment>
<feature type="region of interest" description="Disordered" evidence="1">
    <location>
        <begin position="263"/>
        <end position="284"/>
    </location>
</feature>
<feature type="transmembrane region" description="Helical" evidence="2">
    <location>
        <begin position="12"/>
        <end position="29"/>
    </location>
</feature>
<accession>A0A0F9CAG2</accession>
<protein>
    <submittedName>
        <fullName evidence="3">Uncharacterized protein</fullName>
    </submittedName>
</protein>
<reference evidence="3" key="1">
    <citation type="journal article" date="2015" name="Nature">
        <title>Complex archaea that bridge the gap between prokaryotes and eukaryotes.</title>
        <authorList>
            <person name="Spang A."/>
            <person name="Saw J.H."/>
            <person name="Jorgensen S.L."/>
            <person name="Zaremba-Niedzwiedzka K."/>
            <person name="Martijn J."/>
            <person name="Lind A.E."/>
            <person name="van Eijk R."/>
            <person name="Schleper C."/>
            <person name="Guy L."/>
            <person name="Ettema T.J."/>
        </authorList>
    </citation>
    <scope>NUCLEOTIDE SEQUENCE</scope>
</reference>
<dbReference type="EMBL" id="LAZR01045249">
    <property type="protein sequence ID" value="KKK99334.1"/>
    <property type="molecule type" value="Genomic_DNA"/>
</dbReference>
<dbReference type="AlphaFoldDB" id="A0A0F9CAG2"/>
<evidence type="ECO:0000256" key="1">
    <source>
        <dbReference type="SAM" id="MobiDB-lite"/>
    </source>
</evidence>
<keyword evidence="2" id="KW-1133">Transmembrane helix</keyword>